<dbReference type="InterPro" id="IPR000700">
    <property type="entry name" value="PAS-assoc_C"/>
</dbReference>
<name>A0A841JIG7_9SPHI</name>
<proteinExistence type="predicted"/>
<dbReference type="CDD" id="cd00082">
    <property type="entry name" value="HisKA"/>
    <property type="match status" value="1"/>
</dbReference>
<dbReference type="SUPFAM" id="SSF55785">
    <property type="entry name" value="PYP-like sensor domain (PAS domain)"/>
    <property type="match status" value="1"/>
</dbReference>
<dbReference type="Gene3D" id="3.30.450.20">
    <property type="entry name" value="PAS domain"/>
    <property type="match status" value="1"/>
</dbReference>
<keyword evidence="5" id="KW-0418">Kinase</keyword>
<evidence type="ECO:0000256" key="5">
    <source>
        <dbReference type="ARBA" id="ARBA00022777"/>
    </source>
</evidence>
<comment type="caution">
    <text evidence="9">The sequence shown here is derived from an EMBL/GenBank/DDBJ whole genome shotgun (WGS) entry which is preliminary data.</text>
</comment>
<organism evidence="9 10">
    <name type="scientific">Mucilaginibacter lappiensis</name>
    <dbReference type="NCBI Taxonomy" id="354630"/>
    <lineage>
        <taxon>Bacteria</taxon>
        <taxon>Pseudomonadati</taxon>
        <taxon>Bacteroidota</taxon>
        <taxon>Sphingobacteriia</taxon>
        <taxon>Sphingobacteriales</taxon>
        <taxon>Sphingobacteriaceae</taxon>
        <taxon>Mucilaginibacter</taxon>
    </lineage>
</organism>
<dbReference type="NCBIfam" id="TIGR00229">
    <property type="entry name" value="sensory_box"/>
    <property type="match status" value="1"/>
</dbReference>
<evidence type="ECO:0000256" key="2">
    <source>
        <dbReference type="ARBA" id="ARBA00012438"/>
    </source>
</evidence>
<accession>A0A841JIG7</accession>
<gene>
    <name evidence="9" type="ORF">HDF22_005095</name>
</gene>
<evidence type="ECO:0000256" key="3">
    <source>
        <dbReference type="ARBA" id="ARBA00022553"/>
    </source>
</evidence>
<dbReference type="InterPro" id="IPR003661">
    <property type="entry name" value="HisK_dim/P_dom"/>
</dbReference>
<dbReference type="CDD" id="cd00130">
    <property type="entry name" value="PAS"/>
    <property type="match status" value="1"/>
</dbReference>
<dbReference type="PROSITE" id="PS50109">
    <property type="entry name" value="HIS_KIN"/>
    <property type="match status" value="1"/>
</dbReference>
<dbReference type="Pfam" id="PF02518">
    <property type="entry name" value="HATPase_c"/>
    <property type="match status" value="1"/>
</dbReference>
<dbReference type="InterPro" id="IPR000014">
    <property type="entry name" value="PAS"/>
</dbReference>
<feature type="domain" description="PAC" evidence="8">
    <location>
        <begin position="81"/>
        <end position="133"/>
    </location>
</feature>
<keyword evidence="4" id="KW-0808">Transferase</keyword>
<dbReference type="PANTHER" id="PTHR43304:SF1">
    <property type="entry name" value="PAC DOMAIN-CONTAINING PROTEIN"/>
    <property type="match status" value="1"/>
</dbReference>
<dbReference type="FunFam" id="3.30.565.10:FF:000006">
    <property type="entry name" value="Sensor histidine kinase WalK"/>
    <property type="match status" value="1"/>
</dbReference>
<dbReference type="Pfam" id="PF00512">
    <property type="entry name" value="HisKA"/>
    <property type="match status" value="1"/>
</dbReference>
<evidence type="ECO:0000313" key="10">
    <source>
        <dbReference type="Proteomes" id="UP000548326"/>
    </source>
</evidence>
<sequence>MDPHIKQLQLLKLVEEIEGHAIFVLDKNGNIETWNKSAEKIKGYKAEEIIGQNISTFYTNADLMIGLPEKLLAEATVNGTAYNESWRVRKDKTKFWGAVTITALHDDEGNVTGFAKITRDLTERMAAENIIRQHSRELEIKNKEIEQFAYIASHDLQEPLFTVTNLVEFFQTEYQHLFDENANTYLNFIIQATGRMKNLIKNLLDYSHIGSEKKLAKIDCNQLLDTLTTDLANQIKKSGAKISYKNLPVIKGYPTELSQLFQNLISNAIKFRNKNELPKIEVSAIKGPECWRFKIKDNGIGIDPRFKVKIFLIFQRLHDRNEYEGNGIGLAYCKKIVELHGGRISVESNNGKGSSFVFTIPFEPNLLII</sequence>
<dbReference type="InterPro" id="IPR035965">
    <property type="entry name" value="PAS-like_dom_sf"/>
</dbReference>
<dbReference type="SMART" id="SM00387">
    <property type="entry name" value="HATPase_c"/>
    <property type="match status" value="1"/>
</dbReference>
<dbReference type="Proteomes" id="UP000548326">
    <property type="component" value="Unassembled WGS sequence"/>
</dbReference>
<dbReference type="EMBL" id="JACHCA010000018">
    <property type="protein sequence ID" value="MBB6130949.1"/>
    <property type="molecule type" value="Genomic_DNA"/>
</dbReference>
<evidence type="ECO:0000256" key="4">
    <source>
        <dbReference type="ARBA" id="ARBA00022679"/>
    </source>
</evidence>
<dbReference type="PRINTS" id="PR00344">
    <property type="entry name" value="BCTRLSENSOR"/>
</dbReference>
<dbReference type="SUPFAM" id="SSF47384">
    <property type="entry name" value="Homodimeric domain of signal transducing histidine kinase"/>
    <property type="match status" value="1"/>
</dbReference>
<dbReference type="InterPro" id="IPR052162">
    <property type="entry name" value="Sensor_kinase/Photoreceptor"/>
</dbReference>
<dbReference type="RefSeq" id="WP_183589596.1">
    <property type="nucleotide sequence ID" value="NZ_JACHCA010000018.1"/>
</dbReference>
<evidence type="ECO:0000256" key="1">
    <source>
        <dbReference type="ARBA" id="ARBA00000085"/>
    </source>
</evidence>
<feature type="domain" description="Histidine kinase" evidence="6">
    <location>
        <begin position="151"/>
        <end position="364"/>
    </location>
</feature>
<dbReference type="InterPro" id="IPR005467">
    <property type="entry name" value="His_kinase_dom"/>
</dbReference>
<comment type="catalytic activity">
    <reaction evidence="1">
        <text>ATP + protein L-histidine = ADP + protein N-phospho-L-histidine.</text>
        <dbReference type="EC" id="2.7.13.3"/>
    </reaction>
</comment>
<keyword evidence="3" id="KW-0597">Phosphoprotein</keyword>
<dbReference type="SUPFAM" id="SSF55874">
    <property type="entry name" value="ATPase domain of HSP90 chaperone/DNA topoisomerase II/histidine kinase"/>
    <property type="match status" value="1"/>
</dbReference>
<dbReference type="Pfam" id="PF13426">
    <property type="entry name" value="PAS_9"/>
    <property type="match status" value="1"/>
</dbReference>
<evidence type="ECO:0000259" key="8">
    <source>
        <dbReference type="PROSITE" id="PS50113"/>
    </source>
</evidence>
<evidence type="ECO:0000259" key="7">
    <source>
        <dbReference type="PROSITE" id="PS50112"/>
    </source>
</evidence>
<dbReference type="SMART" id="SM00388">
    <property type="entry name" value="HisKA"/>
    <property type="match status" value="1"/>
</dbReference>
<dbReference type="InterPro" id="IPR036097">
    <property type="entry name" value="HisK_dim/P_sf"/>
</dbReference>
<dbReference type="InterPro" id="IPR036890">
    <property type="entry name" value="HATPase_C_sf"/>
</dbReference>
<reference evidence="9 10" key="1">
    <citation type="submission" date="2020-08" db="EMBL/GenBank/DDBJ databases">
        <title>Genomic Encyclopedia of Type Strains, Phase IV (KMG-V): Genome sequencing to study the core and pangenomes of soil and plant-associated prokaryotes.</title>
        <authorList>
            <person name="Whitman W."/>
        </authorList>
    </citation>
    <scope>NUCLEOTIDE SEQUENCE [LARGE SCALE GENOMIC DNA]</scope>
    <source>
        <strain evidence="9 10">MP601</strain>
    </source>
</reference>
<dbReference type="PROSITE" id="PS50112">
    <property type="entry name" value="PAS"/>
    <property type="match status" value="1"/>
</dbReference>
<dbReference type="PROSITE" id="PS50113">
    <property type="entry name" value="PAC"/>
    <property type="match status" value="1"/>
</dbReference>
<protein>
    <recommendedName>
        <fullName evidence="2">histidine kinase</fullName>
        <ecNumber evidence="2">2.7.13.3</ecNumber>
    </recommendedName>
</protein>
<dbReference type="InterPro" id="IPR003594">
    <property type="entry name" value="HATPase_dom"/>
</dbReference>
<feature type="domain" description="PAS" evidence="7">
    <location>
        <begin position="7"/>
        <end position="53"/>
    </location>
</feature>
<dbReference type="InterPro" id="IPR004358">
    <property type="entry name" value="Sig_transdc_His_kin-like_C"/>
</dbReference>
<dbReference type="Gene3D" id="3.30.565.10">
    <property type="entry name" value="Histidine kinase-like ATPase, C-terminal domain"/>
    <property type="match status" value="1"/>
</dbReference>
<dbReference type="AlphaFoldDB" id="A0A841JIG7"/>
<dbReference type="EC" id="2.7.13.3" evidence="2"/>
<dbReference type="GO" id="GO:0000155">
    <property type="term" value="F:phosphorelay sensor kinase activity"/>
    <property type="evidence" value="ECO:0007669"/>
    <property type="project" value="InterPro"/>
</dbReference>
<evidence type="ECO:0000259" key="6">
    <source>
        <dbReference type="PROSITE" id="PS50109"/>
    </source>
</evidence>
<evidence type="ECO:0000313" key="9">
    <source>
        <dbReference type="EMBL" id="MBB6130949.1"/>
    </source>
</evidence>
<dbReference type="PANTHER" id="PTHR43304">
    <property type="entry name" value="PHYTOCHROME-LIKE PROTEIN CPH1"/>
    <property type="match status" value="1"/>
</dbReference>
<dbReference type="Gene3D" id="1.10.287.130">
    <property type="match status" value="1"/>
</dbReference>